<comment type="caution">
    <text evidence="5">The sequence shown here is derived from an EMBL/GenBank/DDBJ whole genome shotgun (WGS) entry which is preliminary data.</text>
</comment>
<dbReference type="SMART" id="SM00248">
    <property type="entry name" value="ANK"/>
    <property type="match status" value="7"/>
</dbReference>
<keyword evidence="2 3" id="KW-0040">ANK repeat</keyword>
<organism evidence="5 6">
    <name type="scientific">Aspergillus keveii</name>
    <dbReference type="NCBI Taxonomy" id="714993"/>
    <lineage>
        <taxon>Eukaryota</taxon>
        <taxon>Fungi</taxon>
        <taxon>Dikarya</taxon>
        <taxon>Ascomycota</taxon>
        <taxon>Pezizomycotina</taxon>
        <taxon>Eurotiomycetes</taxon>
        <taxon>Eurotiomycetidae</taxon>
        <taxon>Eurotiales</taxon>
        <taxon>Aspergillaceae</taxon>
        <taxon>Aspergillus</taxon>
        <taxon>Aspergillus subgen. Nidulantes</taxon>
    </lineage>
</organism>
<dbReference type="Gene3D" id="1.10.510.10">
    <property type="entry name" value="Transferase(Phosphotransferase) domain 1"/>
    <property type="match status" value="1"/>
</dbReference>
<sequence length="610" mass="67854">MEDSKALIAPFKLEIKDLGDRRREVTYEVDPRDGSRREIITIWTRKNFFEHKDAVYNNVYLDQSGSGELRVVKEIVHQRGSTGGRCRELETMAIVVKNLGPDHSRLFVKFLGWFESPDRFSLVMEYCSLGDIGQCFDEPVSEQVARTIAGQLLEGLAVLHRLGITHRDIKPQNVLVAQKDPLRVKIADFGVSKFADGKTDVRSMGVGTPGYMAPEIFPDQAGDEPNYTNAVDMWSLGCLLYYLLTKELAFPTYKGLGDFYRGHASYPESSLTQRGVGSSATAFLKQLMDPVPGKRPKASMDLLEEWDISATGLQDETIVSTVAPDEASVSTSSFTDNLWRTAEATERLDYWATELHTSTKNSHLPGSLARTRTLLESQAQINSVQNGYTALHHAAKQGSTETVQLLLNYGADSWMRTHGDDETALHLATHKGDSTAFLDILHILHDVDVNLPDATGNTVLHLAIARLGDVRVIEALLERGARTDLEGRGGMTPLHYASSLDREDKAGVLLNGGADPNAPGPPPERRRPLHWAIMSRRISLGLIEHLVEKGAGIEEKDANGVSPLYEAIRQDRSDVVHFLMDRGADCTLGSTQMEKRLKWMQLKRRLQWPL</sequence>
<dbReference type="InterPro" id="IPR036770">
    <property type="entry name" value="Ankyrin_rpt-contain_sf"/>
</dbReference>
<dbReference type="EMBL" id="JBFTWV010000004">
    <property type="protein sequence ID" value="KAL2800343.1"/>
    <property type="molecule type" value="Genomic_DNA"/>
</dbReference>
<keyword evidence="1" id="KW-0677">Repeat</keyword>
<dbReference type="PANTHER" id="PTHR24141:SF1">
    <property type="entry name" value="2-5A-DEPENDENT RIBONUCLEASE"/>
    <property type="match status" value="1"/>
</dbReference>
<dbReference type="PROSITE" id="PS50088">
    <property type="entry name" value="ANK_REPEAT"/>
    <property type="match status" value="5"/>
</dbReference>
<evidence type="ECO:0000256" key="1">
    <source>
        <dbReference type="ARBA" id="ARBA00022737"/>
    </source>
</evidence>
<accession>A0ABR4GMP2</accession>
<proteinExistence type="predicted"/>
<feature type="repeat" description="ANK" evidence="3">
    <location>
        <begin position="455"/>
        <end position="488"/>
    </location>
</feature>
<feature type="domain" description="Protein kinase" evidence="4">
    <location>
        <begin position="12"/>
        <end position="307"/>
    </location>
</feature>
<dbReference type="SUPFAM" id="SSF48403">
    <property type="entry name" value="Ankyrin repeat"/>
    <property type="match status" value="1"/>
</dbReference>
<protein>
    <submittedName>
        <fullName evidence="5">Kinase-like domain-containing protein</fullName>
    </submittedName>
</protein>
<evidence type="ECO:0000256" key="2">
    <source>
        <dbReference type="ARBA" id="ARBA00023043"/>
    </source>
</evidence>
<dbReference type="SUPFAM" id="SSF56112">
    <property type="entry name" value="Protein kinase-like (PK-like)"/>
    <property type="match status" value="1"/>
</dbReference>
<dbReference type="Gene3D" id="1.25.40.20">
    <property type="entry name" value="Ankyrin repeat-containing domain"/>
    <property type="match status" value="1"/>
</dbReference>
<feature type="repeat" description="ANK" evidence="3">
    <location>
        <begin position="524"/>
        <end position="558"/>
    </location>
</feature>
<dbReference type="Proteomes" id="UP001610563">
    <property type="component" value="Unassembled WGS sequence"/>
</dbReference>
<gene>
    <name evidence="5" type="ORF">BJX66DRAFT_332483</name>
</gene>
<reference evidence="5 6" key="1">
    <citation type="submission" date="2024-07" db="EMBL/GenBank/DDBJ databases">
        <title>Section-level genome sequencing and comparative genomics of Aspergillus sections Usti and Cavernicolus.</title>
        <authorList>
            <consortium name="Lawrence Berkeley National Laboratory"/>
            <person name="Nybo J.L."/>
            <person name="Vesth T.C."/>
            <person name="Theobald S."/>
            <person name="Frisvad J.C."/>
            <person name="Larsen T.O."/>
            <person name="Kjaerboelling I."/>
            <person name="Rothschild-Mancinelli K."/>
            <person name="Lyhne E.K."/>
            <person name="Kogle M.E."/>
            <person name="Barry K."/>
            <person name="Clum A."/>
            <person name="Na H."/>
            <person name="Ledsgaard L."/>
            <person name="Lin J."/>
            <person name="Lipzen A."/>
            <person name="Kuo A."/>
            <person name="Riley R."/>
            <person name="Mondo S."/>
            <person name="Labutti K."/>
            <person name="Haridas S."/>
            <person name="Pangalinan J."/>
            <person name="Salamov A.A."/>
            <person name="Simmons B.A."/>
            <person name="Magnuson J.K."/>
            <person name="Chen J."/>
            <person name="Drula E."/>
            <person name="Henrissat B."/>
            <person name="Wiebenga A."/>
            <person name="Lubbers R.J."/>
            <person name="Gomes A.C."/>
            <person name="Makela M.R."/>
            <person name="Stajich J."/>
            <person name="Grigoriev I.V."/>
            <person name="Mortensen U.H."/>
            <person name="De Vries R.P."/>
            <person name="Baker S.E."/>
            <person name="Andersen M.R."/>
        </authorList>
    </citation>
    <scope>NUCLEOTIDE SEQUENCE [LARGE SCALE GENOMIC DNA]</scope>
    <source>
        <strain evidence="5 6">CBS 209.92</strain>
    </source>
</reference>
<feature type="repeat" description="ANK" evidence="3">
    <location>
        <begin position="489"/>
        <end position="521"/>
    </location>
</feature>
<dbReference type="InterPro" id="IPR000719">
    <property type="entry name" value="Prot_kinase_dom"/>
</dbReference>
<dbReference type="PROSITE" id="PS00108">
    <property type="entry name" value="PROTEIN_KINASE_ST"/>
    <property type="match status" value="1"/>
</dbReference>
<dbReference type="PROSITE" id="PS50297">
    <property type="entry name" value="ANK_REP_REGION"/>
    <property type="match status" value="4"/>
</dbReference>
<evidence type="ECO:0000256" key="3">
    <source>
        <dbReference type="PROSITE-ProRule" id="PRU00023"/>
    </source>
</evidence>
<feature type="repeat" description="ANK" evidence="3">
    <location>
        <begin position="386"/>
        <end position="418"/>
    </location>
</feature>
<dbReference type="Pfam" id="PF00069">
    <property type="entry name" value="Pkinase"/>
    <property type="match status" value="1"/>
</dbReference>
<keyword evidence="6" id="KW-1185">Reference proteome</keyword>
<dbReference type="PANTHER" id="PTHR24141">
    <property type="entry name" value="2-5A-DEPENDENT RIBONUCLEASE"/>
    <property type="match status" value="1"/>
</dbReference>
<dbReference type="Pfam" id="PF12796">
    <property type="entry name" value="Ank_2"/>
    <property type="match status" value="2"/>
</dbReference>
<evidence type="ECO:0000259" key="4">
    <source>
        <dbReference type="PROSITE" id="PS50011"/>
    </source>
</evidence>
<dbReference type="SMART" id="SM00220">
    <property type="entry name" value="S_TKc"/>
    <property type="match status" value="1"/>
</dbReference>
<dbReference type="InterPro" id="IPR011009">
    <property type="entry name" value="Kinase-like_dom_sf"/>
</dbReference>
<evidence type="ECO:0000313" key="5">
    <source>
        <dbReference type="EMBL" id="KAL2800343.1"/>
    </source>
</evidence>
<name>A0ABR4GMP2_9EURO</name>
<dbReference type="PRINTS" id="PR01415">
    <property type="entry name" value="ANKYRIN"/>
</dbReference>
<evidence type="ECO:0000313" key="6">
    <source>
        <dbReference type="Proteomes" id="UP001610563"/>
    </source>
</evidence>
<dbReference type="PROSITE" id="PS50011">
    <property type="entry name" value="PROTEIN_KINASE_DOM"/>
    <property type="match status" value="1"/>
</dbReference>
<dbReference type="InterPro" id="IPR002110">
    <property type="entry name" value="Ankyrin_rpt"/>
</dbReference>
<feature type="repeat" description="ANK" evidence="3">
    <location>
        <begin position="559"/>
        <end position="591"/>
    </location>
</feature>
<dbReference type="Pfam" id="PF00023">
    <property type="entry name" value="Ank"/>
    <property type="match status" value="1"/>
</dbReference>
<dbReference type="InterPro" id="IPR008271">
    <property type="entry name" value="Ser/Thr_kinase_AS"/>
</dbReference>